<accession>A0A6P8ZBD4</accession>
<dbReference type="Proteomes" id="UP000515158">
    <property type="component" value="Unplaced"/>
</dbReference>
<gene>
    <name evidence="2" type="primary">LOC117647387</name>
</gene>
<dbReference type="InParanoid" id="A0A6P8ZBD4"/>
<dbReference type="GO" id="GO:0042428">
    <property type="term" value="P:serotonin metabolic process"/>
    <property type="evidence" value="ECO:0007669"/>
    <property type="project" value="TreeGrafter"/>
</dbReference>
<dbReference type="PANTHER" id="PTHR46717:SF1">
    <property type="entry name" value="E3 UBIQUITIN-PROTEIN LIGASE RNF180"/>
    <property type="match status" value="1"/>
</dbReference>
<dbReference type="GO" id="GO:0042415">
    <property type="term" value="P:norepinephrine metabolic process"/>
    <property type="evidence" value="ECO:0007669"/>
    <property type="project" value="TreeGrafter"/>
</dbReference>
<protein>
    <submittedName>
        <fullName evidence="2">E3 ubiquitin-protein ligase RNF180-like</fullName>
    </submittedName>
</protein>
<dbReference type="RefSeq" id="XP_034245002.1">
    <property type="nucleotide sequence ID" value="XM_034389111.1"/>
</dbReference>
<sequence length="126" mass="14105">MIVILKCRKCRHELVRETATRHIVVSFHGERLDLHSKDATCSNSEQDSLYFLEETGTPWISDIIEKCDWTKGKLNCPNCEARVGSFDFVSQSKCACGSALLPAVHLVKSKVDTSFQDSNVLTSLKT</sequence>
<name>A0A6P8ZBD4_THRPL</name>
<dbReference type="KEGG" id="tpal:117647387"/>
<dbReference type="PANTHER" id="PTHR46717">
    <property type="entry name" value="E3 UBIQUITIN-PROTEIN LIGASE RNF180"/>
    <property type="match status" value="1"/>
</dbReference>
<evidence type="ECO:0000313" key="1">
    <source>
        <dbReference type="Proteomes" id="UP000515158"/>
    </source>
</evidence>
<dbReference type="GO" id="GO:0032436">
    <property type="term" value="P:positive regulation of proteasomal ubiquitin-dependent protein catabolic process"/>
    <property type="evidence" value="ECO:0007669"/>
    <property type="project" value="TreeGrafter"/>
</dbReference>
<dbReference type="AlphaFoldDB" id="A0A6P8ZBD4"/>
<dbReference type="GeneID" id="117647387"/>
<keyword evidence="1" id="KW-1185">Reference proteome</keyword>
<proteinExistence type="predicted"/>
<dbReference type="GO" id="GO:0061630">
    <property type="term" value="F:ubiquitin protein ligase activity"/>
    <property type="evidence" value="ECO:0007669"/>
    <property type="project" value="InterPro"/>
</dbReference>
<dbReference type="InterPro" id="IPR033263">
    <property type="entry name" value="RNF180"/>
</dbReference>
<dbReference type="OrthoDB" id="2017893at2759"/>
<dbReference type="GO" id="GO:0031624">
    <property type="term" value="F:ubiquitin conjugating enzyme binding"/>
    <property type="evidence" value="ECO:0007669"/>
    <property type="project" value="TreeGrafter"/>
</dbReference>
<dbReference type="GO" id="GO:0005789">
    <property type="term" value="C:endoplasmic reticulum membrane"/>
    <property type="evidence" value="ECO:0007669"/>
    <property type="project" value="TreeGrafter"/>
</dbReference>
<organism evidence="2">
    <name type="scientific">Thrips palmi</name>
    <name type="common">Melon thrips</name>
    <dbReference type="NCBI Taxonomy" id="161013"/>
    <lineage>
        <taxon>Eukaryota</taxon>
        <taxon>Metazoa</taxon>
        <taxon>Ecdysozoa</taxon>
        <taxon>Arthropoda</taxon>
        <taxon>Hexapoda</taxon>
        <taxon>Insecta</taxon>
        <taxon>Pterygota</taxon>
        <taxon>Neoptera</taxon>
        <taxon>Paraneoptera</taxon>
        <taxon>Thysanoptera</taxon>
        <taxon>Terebrantia</taxon>
        <taxon>Thripoidea</taxon>
        <taxon>Thripidae</taxon>
        <taxon>Thrips</taxon>
    </lineage>
</organism>
<evidence type="ECO:0000313" key="2">
    <source>
        <dbReference type="RefSeq" id="XP_034245002.1"/>
    </source>
</evidence>
<dbReference type="GO" id="GO:0000209">
    <property type="term" value="P:protein polyubiquitination"/>
    <property type="evidence" value="ECO:0007669"/>
    <property type="project" value="InterPro"/>
</dbReference>
<reference evidence="2" key="1">
    <citation type="submission" date="2025-08" db="UniProtKB">
        <authorList>
            <consortium name="RefSeq"/>
        </authorList>
    </citation>
    <scope>IDENTIFICATION</scope>
    <source>
        <tissue evidence="2">Total insect</tissue>
    </source>
</reference>